<dbReference type="GO" id="GO:0005793">
    <property type="term" value="C:endoplasmic reticulum-Golgi intermediate compartment"/>
    <property type="evidence" value="ECO:0007669"/>
    <property type="project" value="TreeGrafter"/>
</dbReference>
<protein>
    <submittedName>
        <fullName evidence="16">EF hand family protein</fullName>
    </submittedName>
</protein>
<accession>A0A1I7W5R7</accession>
<evidence type="ECO:0000256" key="7">
    <source>
        <dbReference type="ARBA" id="ARBA00022553"/>
    </source>
</evidence>
<evidence type="ECO:0000313" key="16">
    <source>
        <dbReference type="WBParaSite" id="EN70_9976"/>
    </source>
</evidence>
<dbReference type="GO" id="GO:0070062">
    <property type="term" value="C:extracellular exosome"/>
    <property type="evidence" value="ECO:0007669"/>
    <property type="project" value="TreeGrafter"/>
</dbReference>
<organism evidence="15 16">
    <name type="scientific">Loa loa</name>
    <name type="common">Eye worm</name>
    <name type="synonym">Filaria loa</name>
    <dbReference type="NCBI Taxonomy" id="7209"/>
    <lineage>
        <taxon>Eukaryota</taxon>
        <taxon>Metazoa</taxon>
        <taxon>Ecdysozoa</taxon>
        <taxon>Nematoda</taxon>
        <taxon>Chromadorea</taxon>
        <taxon>Rhabditida</taxon>
        <taxon>Spirurina</taxon>
        <taxon>Spiruromorpha</taxon>
        <taxon>Filarioidea</taxon>
        <taxon>Onchocercidae</taxon>
        <taxon>Loa</taxon>
    </lineage>
</organism>
<feature type="region of interest" description="Disordered" evidence="13">
    <location>
        <begin position="247"/>
        <end position="267"/>
    </location>
</feature>
<dbReference type="PROSITE" id="PS00018">
    <property type="entry name" value="EF_HAND_1"/>
    <property type="match status" value="1"/>
</dbReference>
<keyword evidence="10" id="KW-0106">Calcium</keyword>
<dbReference type="WBParaSite" id="EN70_9976">
    <property type="protein sequence ID" value="EN70_9976"/>
    <property type="gene ID" value="EN70_9976"/>
</dbReference>
<evidence type="ECO:0000256" key="3">
    <source>
        <dbReference type="ARBA" id="ARBA00004555"/>
    </source>
</evidence>
<evidence type="ECO:0000256" key="5">
    <source>
        <dbReference type="ARBA" id="ARBA00022490"/>
    </source>
</evidence>
<proteinExistence type="predicted"/>
<evidence type="ECO:0000256" key="10">
    <source>
        <dbReference type="ARBA" id="ARBA00022837"/>
    </source>
</evidence>
<comment type="subcellular location">
    <subcellularLocation>
        <location evidence="2">Cytoplasm</location>
    </subcellularLocation>
    <subcellularLocation>
        <location evidence="3">Golgi apparatus</location>
    </subcellularLocation>
    <subcellularLocation>
        <location evidence="1">Membrane</location>
        <topology evidence="1">Peripheral membrane protein</topology>
    </subcellularLocation>
    <subcellularLocation>
        <location evidence="4">Secreted</location>
    </subcellularLocation>
</comment>
<keyword evidence="11" id="KW-0333">Golgi apparatus</keyword>
<evidence type="ECO:0000256" key="4">
    <source>
        <dbReference type="ARBA" id="ARBA00004613"/>
    </source>
</evidence>
<dbReference type="InterPro" id="IPR040250">
    <property type="entry name" value="Nucleobindin"/>
</dbReference>
<keyword evidence="12" id="KW-0472">Membrane</keyword>
<dbReference type="AlphaFoldDB" id="A0A1I7W5R7"/>
<dbReference type="PANTHER" id="PTHR19237:SF20">
    <property type="entry name" value="NUCLEOBINDIN 1"/>
    <property type="match status" value="1"/>
</dbReference>
<name>A0A1I7W5R7_LOALO</name>
<dbReference type="GO" id="GO:0005794">
    <property type="term" value="C:Golgi apparatus"/>
    <property type="evidence" value="ECO:0007669"/>
    <property type="project" value="UniProtKB-SubCell"/>
</dbReference>
<dbReference type="Pfam" id="PF25434">
    <property type="entry name" value="NUCB1_N"/>
    <property type="match status" value="1"/>
</dbReference>
<reference evidence="16" key="2">
    <citation type="submission" date="2016-11" db="UniProtKB">
        <authorList>
            <consortium name="WormBaseParasite"/>
        </authorList>
    </citation>
    <scope>IDENTIFICATION</scope>
</reference>
<dbReference type="STRING" id="7209.A0A1I7W5R7"/>
<evidence type="ECO:0000256" key="9">
    <source>
        <dbReference type="ARBA" id="ARBA00022737"/>
    </source>
</evidence>
<evidence type="ECO:0000259" key="14">
    <source>
        <dbReference type="Pfam" id="PF25434"/>
    </source>
</evidence>
<dbReference type="GO" id="GO:0016020">
    <property type="term" value="C:membrane"/>
    <property type="evidence" value="ECO:0007669"/>
    <property type="project" value="UniProtKB-SubCell"/>
</dbReference>
<keyword evidence="5" id="KW-0963">Cytoplasm</keyword>
<evidence type="ECO:0000313" key="15">
    <source>
        <dbReference type="Proteomes" id="UP000095285"/>
    </source>
</evidence>
<keyword evidence="15" id="KW-1185">Reference proteome</keyword>
<evidence type="ECO:0000256" key="11">
    <source>
        <dbReference type="ARBA" id="ARBA00023034"/>
    </source>
</evidence>
<dbReference type="SUPFAM" id="SSF47473">
    <property type="entry name" value="EF-hand"/>
    <property type="match status" value="1"/>
</dbReference>
<dbReference type="Proteomes" id="UP000095285">
    <property type="component" value="Unassembled WGS sequence"/>
</dbReference>
<keyword evidence="8" id="KW-0732">Signal</keyword>
<dbReference type="InterPro" id="IPR011992">
    <property type="entry name" value="EF-hand-dom_pair"/>
</dbReference>
<keyword evidence="9" id="KW-0677">Repeat</keyword>
<evidence type="ECO:0000256" key="8">
    <source>
        <dbReference type="ARBA" id="ARBA00022729"/>
    </source>
</evidence>
<evidence type="ECO:0000256" key="12">
    <source>
        <dbReference type="ARBA" id="ARBA00023136"/>
    </source>
</evidence>
<evidence type="ECO:0000256" key="6">
    <source>
        <dbReference type="ARBA" id="ARBA00022525"/>
    </source>
</evidence>
<sequence length="470" mass="55521">MFDGGPGFLFSINLHADVANSHLKFNSPLIIRLLGVRMIICTCGHVGIDNNNGDDAAPTNRDEVDDLQNADKQRRWEQEQRRREEVQKEEIAKYVKYMRYLETVLNILQATPQWKEAMQSMTQEEMLSGKIAEMVDKLEPHIIEQLAKAKILELQRLEQEIRDQLDVDGGATHNIKIPEHLDFNNWETFSQEDLRKLVVKIVADMDELEQRRKRDFKQYEMKKKAEEDHKMAQMVQTEREQYIQQMEEQRRRHNKHEPLKHPGSRNQLRKVWEDTDKLDKDAYDPTTLFGLHDRNDDGYWSYDELNTIFLPEIEKLNNFSDLERLEELYRMRDHVMKQMDTDGDHRISLAEFLADREAQEEKPDQGWEDIGDKEQYTKEELEIFEKEYAKQQGWGEYAYSTPAPTPGPSQMNHPDQKSVQKHSAVTNQLGKMDMKQPHQIPVQHVEPIQPLQQHQMDEHPIQHVDRTYGV</sequence>
<dbReference type="Gene3D" id="1.10.238.10">
    <property type="entry name" value="EF-hand"/>
    <property type="match status" value="1"/>
</dbReference>
<evidence type="ECO:0000256" key="1">
    <source>
        <dbReference type="ARBA" id="ARBA00004170"/>
    </source>
</evidence>
<keyword evidence="7" id="KW-0597">Phosphoprotein</keyword>
<dbReference type="InterPro" id="IPR057576">
    <property type="entry name" value="NUCB1_N"/>
</dbReference>
<dbReference type="PANTHER" id="PTHR19237">
    <property type="entry name" value="NUCLEOBINDIN"/>
    <property type="match status" value="1"/>
</dbReference>
<keyword evidence="6" id="KW-0964">Secreted</keyword>
<evidence type="ECO:0000256" key="13">
    <source>
        <dbReference type="SAM" id="MobiDB-lite"/>
    </source>
</evidence>
<dbReference type="eggNOG" id="KOG3866">
    <property type="taxonomic scope" value="Eukaryota"/>
</dbReference>
<reference evidence="15" key="1">
    <citation type="submission" date="2012-04" db="EMBL/GenBank/DDBJ databases">
        <title>The Genome Sequence of Loa loa.</title>
        <authorList>
            <consortium name="The Broad Institute Genome Sequencing Platform"/>
            <consortium name="Broad Institute Genome Sequencing Center for Infectious Disease"/>
            <person name="Nutman T.B."/>
            <person name="Fink D.L."/>
            <person name="Russ C."/>
            <person name="Young S."/>
            <person name="Zeng Q."/>
            <person name="Gargeya S."/>
            <person name="Alvarado L."/>
            <person name="Berlin A."/>
            <person name="Chapman S.B."/>
            <person name="Chen Z."/>
            <person name="Freedman E."/>
            <person name="Gellesch M."/>
            <person name="Goldberg J."/>
            <person name="Griggs A."/>
            <person name="Gujja S."/>
            <person name="Heilman E.R."/>
            <person name="Heiman D."/>
            <person name="Howarth C."/>
            <person name="Mehta T."/>
            <person name="Neiman D."/>
            <person name="Pearson M."/>
            <person name="Roberts A."/>
            <person name="Saif S."/>
            <person name="Shea T."/>
            <person name="Shenoy N."/>
            <person name="Sisk P."/>
            <person name="Stolte C."/>
            <person name="Sykes S."/>
            <person name="White J."/>
            <person name="Yandava C."/>
            <person name="Haas B."/>
            <person name="Henn M.R."/>
            <person name="Nusbaum C."/>
            <person name="Birren B."/>
        </authorList>
    </citation>
    <scope>NUCLEOTIDE SEQUENCE [LARGE SCALE GENOMIC DNA]</scope>
</reference>
<dbReference type="GO" id="GO:0005509">
    <property type="term" value="F:calcium ion binding"/>
    <property type="evidence" value="ECO:0007669"/>
    <property type="project" value="TreeGrafter"/>
</dbReference>
<evidence type="ECO:0000256" key="2">
    <source>
        <dbReference type="ARBA" id="ARBA00004496"/>
    </source>
</evidence>
<feature type="domain" description="NUCB1-like N-terminal" evidence="14">
    <location>
        <begin position="67"/>
        <end position="201"/>
    </location>
</feature>
<dbReference type="InterPro" id="IPR018247">
    <property type="entry name" value="EF_Hand_1_Ca_BS"/>
</dbReference>